<evidence type="ECO:0008006" key="3">
    <source>
        <dbReference type="Google" id="ProtNLM"/>
    </source>
</evidence>
<keyword evidence="1" id="KW-0614">Plasmid</keyword>
<name>A0A7M1BDB3_9BACT</name>
<dbReference type="Proteomes" id="UP000593580">
    <property type="component" value="Plasmid unnamed"/>
</dbReference>
<sequence>MKQNFSKMSNIEIASYICQELLDIDIKTTLSGGFCVEIYSFGEYTSMDIDLIDQSIFKHNEIKKKMNELGFVKEGKHFRHSDMQYTVEFPASPLAIGQELVKEISEIETEYGVLRLITPTDSVKDRLAAYFFWDDERSLEQAILVALKNDIDFKNVRRWSEQEGEIEKFEYFLSQYKSRTITQSI</sequence>
<geneLocation type="plasmid" evidence="1 2">
    <name>unnamed</name>
</geneLocation>
<dbReference type="RefSeq" id="WP_193112096.1">
    <property type="nucleotide sequence ID" value="NZ_CP041407.1"/>
</dbReference>
<protein>
    <recommendedName>
        <fullName evidence="3">UbiD family decarboxylase</fullName>
    </recommendedName>
</protein>
<evidence type="ECO:0000313" key="1">
    <source>
        <dbReference type="EMBL" id="QOP46808.1"/>
    </source>
</evidence>
<keyword evidence="2" id="KW-1185">Reference proteome</keyword>
<accession>A0A7M1BDB3</accession>
<dbReference type="AlphaFoldDB" id="A0A7M1BDB3"/>
<dbReference type="EMBL" id="CP041407">
    <property type="protein sequence ID" value="QOP46808.1"/>
    <property type="molecule type" value="Genomic_DNA"/>
</dbReference>
<dbReference type="KEGG" id="spal:FM071_10555"/>
<organism evidence="1 2">
    <name type="scientific">Sulfurimonas paralvinellae</name>
    <dbReference type="NCBI Taxonomy" id="317658"/>
    <lineage>
        <taxon>Bacteria</taxon>
        <taxon>Pseudomonadati</taxon>
        <taxon>Campylobacterota</taxon>
        <taxon>Epsilonproteobacteria</taxon>
        <taxon>Campylobacterales</taxon>
        <taxon>Sulfurimonadaceae</taxon>
        <taxon>Sulfurimonas</taxon>
    </lineage>
</organism>
<proteinExistence type="predicted"/>
<evidence type="ECO:0000313" key="2">
    <source>
        <dbReference type="Proteomes" id="UP000593580"/>
    </source>
</evidence>
<gene>
    <name evidence="1" type="ORF">FM071_10555</name>
</gene>
<reference evidence="1 2" key="1">
    <citation type="submission" date="2019-07" db="EMBL/GenBank/DDBJ databases">
        <title>Sulfurimonas paralvinellae sp. nov., a novel mesophilic, hydrogen- and sulfur-oxidizing chemolithoautotroph within the Epsilonproteo- bacteria isolated from a deep-sea hydrothermal vent polychaete nest, reclassification of Thiomicrospira denitrificans as Sulfurimonas denitrificans comb. nov. and emended description of the genus Sulfurimonas.</title>
        <authorList>
            <person name="Wang S."/>
            <person name="Jiang L."/>
            <person name="Shao Z."/>
        </authorList>
    </citation>
    <scope>NUCLEOTIDE SEQUENCE [LARGE SCALE GENOMIC DNA]</scope>
    <source>
        <strain evidence="1 2">GO25</strain>
        <plasmid evidence="1 2">unnamed</plasmid>
    </source>
</reference>